<accession>A0A9D4J909</accession>
<keyword evidence="1" id="KW-1133">Transmembrane helix</keyword>
<reference evidence="2" key="2">
    <citation type="submission" date="2020-11" db="EMBL/GenBank/DDBJ databases">
        <authorList>
            <person name="McCartney M.A."/>
            <person name="Auch B."/>
            <person name="Kono T."/>
            <person name="Mallez S."/>
            <person name="Becker A."/>
            <person name="Gohl D.M."/>
            <person name="Silverstein K.A.T."/>
            <person name="Koren S."/>
            <person name="Bechman K.B."/>
            <person name="Herman A."/>
            <person name="Abrahante J.E."/>
            <person name="Garbe J."/>
        </authorList>
    </citation>
    <scope>NUCLEOTIDE SEQUENCE</scope>
    <source>
        <strain evidence="2">Duluth1</strain>
        <tissue evidence="2">Whole animal</tissue>
    </source>
</reference>
<proteinExistence type="predicted"/>
<name>A0A9D4J909_DREPO</name>
<dbReference type="Proteomes" id="UP000828390">
    <property type="component" value="Unassembled WGS sequence"/>
</dbReference>
<reference evidence="2" key="1">
    <citation type="journal article" date="2019" name="bioRxiv">
        <title>The Genome of the Zebra Mussel, Dreissena polymorpha: A Resource for Invasive Species Research.</title>
        <authorList>
            <person name="McCartney M.A."/>
            <person name="Auch B."/>
            <person name="Kono T."/>
            <person name="Mallez S."/>
            <person name="Zhang Y."/>
            <person name="Obille A."/>
            <person name="Becker A."/>
            <person name="Abrahante J.E."/>
            <person name="Garbe J."/>
            <person name="Badalamenti J.P."/>
            <person name="Herman A."/>
            <person name="Mangelson H."/>
            <person name="Liachko I."/>
            <person name="Sullivan S."/>
            <person name="Sone E.D."/>
            <person name="Koren S."/>
            <person name="Silverstein K.A.T."/>
            <person name="Beckman K.B."/>
            <person name="Gohl D.M."/>
        </authorList>
    </citation>
    <scope>NUCLEOTIDE SEQUENCE</scope>
    <source>
        <strain evidence="2">Duluth1</strain>
        <tissue evidence="2">Whole animal</tissue>
    </source>
</reference>
<dbReference type="EMBL" id="JAIWYP010000006">
    <property type="protein sequence ID" value="KAH3804291.1"/>
    <property type="molecule type" value="Genomic_DNA"/>
</dbReference>
<gene>
    <name evidence="2" type="ORF">DPMN_132575</name>
</gene>
<feature type="transmembrane region" description="Helical" evidence="1">
    <location>
        <begin position="36"/>
        <end position="55"/>
    </location>
</feature>
<organism evidence="2 3">
    <name type="scientific">Dreissena polymorpha</name>
    <name type="common">Zebra mussel</name>
    <name type="synonym">Mytilus polymorpha</name>
    <dbReference type="NCBI Taxonomy" id="45954"/>
    <lineage>
        <taxon>Eukaryota</taxon>
        <taxon>Metazoa</taxon>
        <taxon>Spiralia</taxon>
        <taxon>Lophotrochozoa</taxon>
        <taxon>Mollusca</taxon>
        <taxon>Bivalvia</taxon>
        <taxon>Autobranchia</taxon>
        <taxon>Heteroconchia</taxon>
        <taxon>Euheterodonta</taxon>
        <taxon>Imparidentia</taxon>
        <taxon>Neoheterodontei</taxon>
        <taxon>Myida</taxon>
        <taxon>Dreissenoidea</taxon>
        <taxon>Dreissenidae</taxon>
        <taxon>Dreissena</taxon>
    </lineage>
</organism>
<sequence length="102" mass="12024">MSLKALTITDKYVVIKVPYALENVSKLCLVYNHVQIVGYICTVSNCITLIFRLWYCLTWSQFKRETEWILRTVTRIQDTVRYRITQSHDTFQTVVLFDVVAV</sequence>
<evidence type="ECO:0000313" key="2">
    <source>
        <dbReference type="EMBL" id="KAH3804291.1"/>
    </source>
</evidence>
<keyword evidence="1" id="KW-0472">Membrane</keyword>
<keyword evidence="1" id="KW-0812">Transmembrane</keyword>
<dbReference type="AlphaFoldDB" id="A0A9D4J909"/>
<keyword evidence="3" id="KW-1185">Reference proteome</keyword>
<evidence type="ECO:0000313" key="3">
    <source>
        <dbReference type="Proteomes" id="UP000828390"/>
    </source>
</evidence>
<protein>
    <submittedName>
        <fullName evidence="2">Uncharacterized protein</fullName>
    </submittedName>
</protein>
<comment type="caution">
    <text evidence="2">The sequence shown here is derived from an EMBL/GenBank/DDBJ whole genome shotgun (WGS) entry which is preliminary data.</text>
</comment>
<evidence type="ECO:0000256" key="1">
    <source>
        <dbReference type="SAM" id="Phobius"/>
    </source>
</evidence>